<name>A0A4Y2GCJ0_ARAVE</name>
<comment type="caution">
    <text evidence="1">The sequence shown here is derived from an EMBL/GenBank/DDBJ whole genome shotgun (WGS) entry which is preliminary data.</text>
</comment>
<sequence length="85" mass="9400">MGESVDVGHGHGLHYEAQNAPYCVNMPESRGEKAIHLFISAFLVEQSKIEYSKSSRMMHRYHGLTPQPTAELGARTLPSLLVGYA</sequence>
<evidence type="ECO:0000313" key="2">
    <source>
        <dbReference type="Proteomes" id="UP000499080"/>
    </source>
</evidence>
<proteinExistence type="predicted"/>
<organism evidence="1 2">
    <name type="scientific">Araneus ventricosus</name>
    <name type="common">Orbweaver spider</name>
    <name type="synonym">Epeira ventricosa</name>
    <dbReference type="NCBI Taxonomy" id="182803"/>
    <lineage>
        <taxon>Eukaryota</taxon>
        <taxon>Metazoa</taxon>
        <taxon>Ecdysozoa</taxon>
        <taxon>Arthropoda</taxon>
        <taxon>Chelicerata</taxon>
        <taxon>Arachnida</taxon>
        <taxon>Araneae</taxon>
        <taxon>Araneomorphae</taxon>
        <taxon>Entelegynae</taxon>
        <taxon>Araneoidea</taxon>
        <taxon>Araneidae</taxon>
        <taxon>Araneus</taxon>
    </lineage>
</organism>
<dbReference type="Proteomes" id="UP000499080">
    <property type="component" value="Unassembled WGS sequence"/>
</dbReference>
<gene>
    <name evidence="1" type="ORF">AVEN_206214_1</name>
</gene>
<reference evidence="1 2" key="1">
    <citation type="journal article" date="2019" name="Sci. Rep.">
        <title>Orb-weaving spider Araneus ventricosus genome elucidates the spidroin gene catalogue.</title>
        <authorList>
            <person name="Kono N."/>
            <person name="Nakamura H."/>
            <person name="Ohtoshi R."/>
            <person name="Moran D.A.P."/>
            <person name="Shinohara A."/>
            <person name="Yoshida Y."/>
            <person name="Fujiwara M."/>
            <person name="Mori M."/>
            <person name="Tomita M."/>
            <person name="Arakawa K."/>
        </authorList>
    </citation>
    <scope>NUCLEOTIDE SEQUENCE [LARGE SCALE GENOMIC DNA]</scope>
</reference>
<accession>A0A4Y2GCJ0</accession>
<protein>
    <submittedName>
        <fullName evidence="1">Uncharacterized protein</fullName>
    </submittedName>
</protein>
<evidence type="ECO:0000313" key="1">
    <source>
        <dbReference type="EMBL" id="GBM49714.1"/>
    </source>
</evidence>
<dbReference type="EMBL" id="BGPR01001269">
    <property type="protein sequence ID" value="GBM49714.1"/>
    <property type="molecule type" value="Genomic_DNA"/>
</dbReference>
<keyword evidence="2" id="KW-1185">Reference proteome</keyword>
<dbReference type="AlphaFoldDB" id="A0A4Y2GCJ0"/>